<dbReference type="InterPro" id="IPR016053">
    <property type="entry name" value="Haem_Oase-like"/>
</dbReference>
<name>A0ABY4B6J7_9BACT</name>
<sequence length="198" mass="21593">MPTVPNQPETPAAPPILARLRAETRPYHDALEAGAFNEALRAGAPTAAGTAHFLERMYGFLQPYETALRQHEADFGPAWQLPQRFRAPLILEDLGRAATDSGLPLCPDMPPLHTRPQLLGAMYVLEGSTLGGQVITRQLEKAGIPLRRYFAGYGERTGPMWKAFCHLLTEAATSDTADEIVASAALTFQCLAAWINKP</sequence>
<dbReference type="InterPro" id="IPR016084">
    <property type="entry name" value="Haem_Oase-like_multi-hlx"/>
</dbReference>
<dbReference type="Gene3D" id="1.20.910.10">
    <property type="entry name" value="Heme oxygenase-like"/>
    <property type="match status" value="1"/>
</dbReference>
<protein>
    <submittedName>
        <fullName evidence="1">Biliverdin-producing heme oxygenase</fullName>
    </submittedName>
</protein>
<proteinExistence type="predicted"/>
<dbReference type="Pfam" id="PF01126">
    <property type="entry name" value="Heme_oxygenase"/>
    <property type="match status" value="1"/>
</dbReference>
<dbReference type="Proteomes" id="UP000831390">
    <property type="component" value="Chromosome"/>
</dbReference>
<dbReference type="RefSeq" id="WP_243513105.1">
    <property type="nucleotide sequence ID" value="NZ_CP094534.1"/>
</dbReference>
<accession>A0ABY4B6J7</accession>
<dbReference type="CDD" id="cd19166">
    <property type="entry name" value="HemeO-bac"/>
    <property type="match status" value="1"/>
</dbReference>
<reference evidence="1 2" key="1">
    <citation type="submission" date="2022-03" db="EMBL/GenBank/DDBJ databases">
        <title>Hymenobactersp. isolated from the air.</title>
        <authorList>
            <person name="Won M."/>
            <person name="Kwon S.-W."/>
        </authorList>
    </citation>
    <scope>NUCLEOTIDE SEQUENCE [LARGE SCALE GENOMIC DNA]</scope>
    <source>
        <strain evidence="1 2">KACC 22596</strain>
    </source>
</reference>
<organism evidence="1 2">
    <name type="scientific">Hymenobacter monticola</name>
    <dbReference type="NCBI Taxonomy" id="1705399"/>
    <lineage>
        <taxon>Bacteria</taxon>
        <taxon>Pseudomonadati</taxon>
        <taxon>Bacteroidota</taxon>
        <taxon>Cytophagia</taxon>
        <taxon>Cytophagales</taxon>
        <taxon>Hymenobacteraceae</taxon>
        <taxon>Hymenobacter</taxon>
    </lineage>
</organism>
<keyword evidence="2" id="KW-1185">Reference proteome</keyword>
<dbReference type="SUPFAM" id="SSF48613">
    <property type="entry name" value="Heme oxygenase-like"/>
    <property type="match status" value="1"/>
</dbReference>
<evidence type="ECO:0000313" key="1">
    <source>
        <dbReference type="EMBL" id="UOE33388.1"/>
    </source>
</evidence>
<evidence type="ECO:0000313" key="2">
    <source>
        <dbReference type="Proteomes" id="UP000831390"/>
    </source>
</evidence>
<dbReference type="EMBL" id="CP094534">
    <property type="protein sequence ID" value="UOE33388.1"/>
    <property type="molecule type" value="Genomic_DNA"/>
</dbReference>
<gene>
    <name evidence="1" type="ORF">MTP16_19955</name>
</gene>